<organism evidence="14 15">
    <name type="scientific">Streptomyces subrutilus</name>
    <dbReference type="NCBI Taxonomy" id="36818"/>
    <lineage>
        <taxon>Bacteria</taxon>
        <taxon>Bacillati</taxon>
        <taxon>Actinomycetota</taxon>
        <taxon>Actinomycetes</taxon>
        <taxon>Kitasatosporales</taxon>
        <taxon>Streptomycetaceae</taxon>
        <taxon>Streptomyces</taxon>
    </lineage>
</organism>
<dbReference type="InterPro" id="IPR027417">
    <property type="entry name" value="P-loop_NTPase"/>
</dbReference>
<dbReference type="Pfam" id="PF18766">
    <property type="entry name" value="SWI2_SNF2"/>
    <property type="match status" value="1"/>
</dbReference>
<dbReference type="InterPro" id="IPR040980">
    <property type="entry name" value="SWI2_SNF2"/>
</dbReference>
<evidence type="ECO:0000256" key="5">
    <source>
        <dbReference type="ARBA" id="ARBA00022741"/>
    </source>
</evidence>
<evidence type="ECO:0000256" key="9">
    <source>
        <dbReference type="ARBA" id="ARBA00022840"/>
    </source>
</evidence>
<feature type="region of interest" description="Disordered" evidence="11">
    <location>
        <begin position="433"/>
        <end position="453"/>
    </location>
</feature>
<protein>
    <recommendedName>
        <fullName evidence="3">type I site-specific deoxyribonuclease</fullName>
        <ecNumber evidence="3">3.1.21.3</ecNumber>
    </recommendedName>
</protein>
<dbReference type="Gene3D" id="3.40.50.300">
    <property type="entry name" value="P-loop containing nucleotide triphosphate hydrolases"/>
    <property type="match status" value="2"/>
</dbReference>
<sequence length="1196" mass="131236">MGQPEYDKVERPLIDQLVAMGWKHLQGAPPGKPVTDPAPSGRGEFTEVVYAARFRAAVARINPDANGKPWLTDAQLDRLLTLLLGTAAGQGPAGRGVAGNLEVTRMLREGINARTLPGWAEGHPEHVRLVDWEGEFPGLGDAGTGNDLIAVSQFKVERRDGPPAIPDVVLFVNGLPWVVVECKAPLSSPGEKRFAIDWAVDDVIGYAGVEAPEPVTEFVRFAQVLVATDRDHAEIGTISAEAAHFAPWRTVYPARQETVRKEAAAPDSRRELHAQETLAGGVLRPAHLLTLVKDFTTEAGRGPRTVKVVGRYQQFRAVHKIAKRLRDRHAALAGGLDVDQRGGVTWHTQGSGKSLTMAFLVRYLRSSRDLARHKVVVVTDRKDLEAQIRQSLAAADEKIYRARSVKYARSYLSLDVPDLVLVMLQKARRDDSADDGRDEVLAQDPEGRDRLHNRVANPSSDIVVLVDEAHRGQSAWQHARLRAMLPNSAMVGFTGTPILGGARKTTEDIFGSYADTYTLRDAEIDGAVVPVRYEAHEVSLEVVEKAALDAGFDQHVPDDPEQRRRVLRRFGRKKEVLESPAVIARKAEHMVRHWAAGAMPDGFGAQVVAVSRRAAVAYREAISKALSRLVADLDGLGGDAHDPAPAPEGEADLLRLLRYRDVLAQVEAAAVISASPKRGKAKDPKDWDVWTRPSSQSAHIDRFRRGVKVPDPFETSDDPSWTAHTHGRPGEGTSAGARTSAHAPWNVGAGEDREAAGRRPRDEEAERPLGFLVVTSMLLTGFDAPVEQVLYLDRPLFGAGLLQAIARTNRPYRNKRWGQVVDYIGVGPELAKSMTDYEEAHLKAVLGYENVSFDHLDPGSGAEQPATGRMWLQTDAAAEAVLADLFKRLDDFLARLGAGQLADEAQREDLLAALEDPLLRGEFDELARDFFNALGAVLPRPFALRYEAFAGRLGEVQYLARARYLDGRDQFSPRRYGAKVRALIASHLKANGVVERVPQVELGAPDFMERVEANADPRARISYLTSRIHTHITARLETPGAGYEVFSERLEAVIRRMGADFEEASAALAGLVEDIVASEREGGQETGAGLDRWTERPVYALLARELDAADGSLVPDGTDLYQAASDVTWKIAGLVRSPNFTTLPDAQDRVRKEVRIYLEEELHVDWSATGPVAGLLVELALHRHGDFLRYPGRHDG</sequence>
<evidence type="ECO:0000256" key="1">
    <source>
        <dbReference type="ARBA" id="ARBA00000851"/>
    </source>
</evidence>
<comment type="catalytic activity">
    <reaction evidence="1">
        <text>Endonucleolytic cleavage of DNA to give random double-stranded fragments with terminal 5'-phosphates, ATP is simultaneously hydrolyzed.</text>
        <dbReference type="EC" id="3.1.21.3"/>
    </reaction>
</comment>
<evidence type="ECO:0000313" key="15">
    <source>
        <dbReference type="Proteomes" id="UP000326831"/>
    </source>
</evidence>
<evidence type="ECO:0000256" key="8">
    <source>
        <dbReference type="ARBA" id="ARBA00022801"/>
    </source>
</evidence>
<dbReference type="SUPFAM" id="SSF52540">
    <property type="entry name" value="P-loop containing nucleoside triphosphate hydrolases"/>
    <property type="match status" value="1"/>
</dbReference>
<dbReference type="Pfam" id="PF22679">
    <property type="entry name" value="T1R_D3-like"/>
    <property type="match status" value="1"/>
</dbReference>
<feature type="region of interest" description="Disordered" evidence="11">
    <location>
        <begin position="700"/>
        <end position="764"/>
    </location>
</feature>
<dbReference type="CDD" id="cd18800">
    <property type="entry name" value="SF2_C_EcoR124I-like"/>
    <property type="match status" value="1"/>
</dbReference>
<evidence type="ECO:0000259" key="12">
    <source>
        <dbReference type="SMART" id="SM00487"/>
    </source>
</evidence>
<accession>A0A5P2UJV7</accession>
<evidence type="ECO:0000256" key="4">
    <source>
        <dbReference type="ARBA" id="ARBA00022722"/>
    </source>
</evidence>
<name>A0A5P2UJV7_9ACTN</name>
<evidence type="ECO:0000256" key="3">
    <source>
        <dbReference type="ARBA" id="ARBA00012654"/>
    </source>
</evidence>
<dbReference type="REBASE" id="373086">
    <property type="entry name" value="Ssu27467ORF10340P"/>
</dbReference>
<dbReference type="OrthoDB" id="9758243at2"/>
<evidence type="ECO:0000256" key="10">
    <source>
        <dbReference type="ARBA" id="ARBA00023125"/>
    </source>
</evidence>
<feature type="region of interest" description="Disordered" evidence="11">
    <location>
        <begin position="674"/>
        <end position="693"/>
    </location>
</feature>
<evidence type="ECO:0000256" key="2">
    <source>
        <dbReference type="ARBA" id="ARBA00008598"/>
    </source>
</evidence>
<dbReference type="InterPro" id="IPR051268">
    <property type="entry name" value="Type-I_R_enzyme_R_subunit"/>
</dbReference>
<dbReference type="GO" id="GO:0009035">
    <property type="term" value="F:type I site-specific deoxyribonuclease activity"/>
    <property type="evidence" value="ECO:0007669"/>
    <property type="project" value="UniProtKB-EC"/>
</dbReference>
<reference evidence="14 15" key="2">
    <citation type="submission" date="2017-09" db="EMBL/GenBank/DDBJ databases">
        <authorList>
            <person name="Lee N."/>
            <person name="Cho B.-K."/>
        </authorList>
    </citation>
    <scope>NUCLEOTIDE SEQUENCE [LARGE SCALE GENOMIC DNA]</scope>
    <source>
        <strain evidence="14 15">ATCC 27467</strain>
    </source>
</reference>
<dbReference type="AlphaFoldDB" id="A0A5P2UJV7"/>
<dbReference type="CDD" id="cd22332">
    <property type="entry name" value="HsdR_N"/>
    <property type="match status" value="1"/>
</dbReference>
<dbReference type="PANTHER" id="PTHR30195:SF15">
    <property type="entry name" value="TYPE I RESTRICTION ENZYME HINDI ENDONUCLEASE SUBUNIT"/>
    <property type="match status" value="1"/>
</dbReference>
<gene>
    <name evidence="14" type="ORF">CP968_10315</name>
    <name evidence="13" type="ORF">GCM10010371_18200</name>
</gene>
<evidence type="ECO:0000256" key="11">
    <source>
        <dbReference type="SAM" id="MobiDB-lite"/>
    </source>
</evidence>
<proteinExistence type="inferred from homology"/>
<dbReference type="InterPro" id="IPR055180">
    <property type="entry name" value="HsdR_RecA-like_helicase_dom_2"/>
</dbReference>
<evidence type="ECO:0000313" key="14">
    <source>
        <dbReference type="EMBL" id="QEU78635.1"/>
    </source>
</evidence>
<dbReference type="GO" id="GO:0005524">
    <property type="term" value="F:ATP binding"/>
    <property type="evidence" value="ECO:0007669"/>
    <property type="project" value="UniProtKB-KW"/>
</dbReference>
<dbReference type="InterPro" id="IPR007409">
    <property type="entry name" value="Restrct_endonuc_type1_HsdR_N"/>
</dbReference>
<keyword evidence="7 14" id="KW-0255">Endonuclease</keyword>
<keyword evidence="9" id="KW-0067">ATP-binding</keyword>
<reference evidence="13" key="3">
    <citation type="submission" date="2020-09" db="EMBL/GenBank/DDBJ databases">
        <authorList>
            <person name="Sun Q."/>
            <person name="Ohkuma M."/>
        </authorList>
    </citation>
    <scope>NUCLEOTIDE SEQUENCE</scope>
    <source>
        <strain evidence="13">JCM 4834</strain>
    </source>
</reference>
<keyword evidence="4" id="KW-0540">Nuclease</keyword>
<evidence type="ECO:0000313" key="13">
    <source>
        <dbReference type="EMBL" id="GGZ59012.1"/>
    </source>
</evidence>
<dbReference type="EMBL" id="BMVX01000005">
    <property type="protein sequence ID" value="GGZ59012.1"/>
    <property type="molecule type" value="Genomic_DNA"/>
</dbReference>
<feature type="domain" description="Helicase ATP-binding" evidence="12">
    <location>
        <begin position="305"/>
        <end position="534"/>
    </location>
</feature>
<comment type="similarity">
    <text evidence="2">Belongs to the HsdR family.</text>
</comment>
<dbReference type="EC" id="3.1.21.3" evidence="3"/>
<feature type="compositionally biased region" description="Basic and acidic residues" evidence="11">
    <location>
        <begin position="750"/>
        <end position="764"/>
    </location>
</feature>
<keyword evidence="6" id="KW-0680">Restriction system</keyword>
<dbReference type="EMBL" id="CP023701">
    <property type="protein sequence ID" value="QEU78635.1"/>
    <property type="molecule type" value="Genomic_DNA"/>
</dbReference>
<dbReference type="Proteomes" id="UP000326831">
    <property type="component" value="Chromosome"/>
</dbReference>
<evidence type="ECO:0000256" key="6">
    <source>
        <dbReference type="ARBA" id="ARBA00022747"/>
    </source>
</evidence>
<dbReference type="RefSeq" id="WP_150517717.1">
    <property type="nucleotide sequence ID" value="NZ_BMVX01000005.1"/>
</dbReference>
<evidence type="ECO:0000256" key="7">
    <source>
        <dbReference type="ARBA" id="ARBA00022759"/>
    </source>
</evidence>
<dbReference type="Proteomes" id="UP000634660">
    <property type="component" value="Unassembled WGS sequence"/>
</dbReference>
<dbReference type="Pfam" id="PF04313">
    <property type="entry name" value="HSDR_N"/>
    <property type="match status" value="1"/>
</dbReference>
<dbReference type="GO" id="GO:0009307">
    <property type="term" value="P:DNA restriction-modification system"/>
    <property type="evidence" value="ECO:0007669"/>
    <property type="project" value="UniProtKB-KW"/>
</dbReference>
<keyword evidence="5" id="KW-0547">Nucleotide-binding</keyword>
<dbReference type="SMART" id="SM00487">
    <property type="entry name" value="DEXDc"/>
    <property type="match status" value="1"/>
</dbReference>
<reference evidence="13" key="1">
    <citation type="journal article" date="2014" name="Int. J. Syst. Evol. Microbiol.">
        <title>Complete genome sequence of Corynebacterium casei LMG S-19264T (=DSM 44701T), isolated from a smear-ripened cheese.</title>
        <authorList>
            <consortium name="US DOE Joint Genome Institute (JGI-PGF)"/>
            <person name="Walter F."/>
            <person name="Albersmeier A."/>
            <person name="Kalinowski J."/>
            <person name="Ruckert C."/>
        </authorList>
    </citation>
    <scope>NUCLEOTIDE SEQUENCE</scope>
    <source>
        <strain evidence="13">JCM 4834</strain>
    </source>
</reference>
<dbReference type="InterPro" id="IPR014001">
    <property type="entry name" value="Helicase_ATP-bd"/>
</dbReference>
<dbReference type="Gene3D" id="3.90.1570.50">
    <property type="match status" value="1"/>
</dbReference>
<dbReference type="KEGG" id="ssub:CP968_10315"/>
<dbReference type="PANTHER" id="PTHR30195">
    <property type="entry name" value="TYPE I SITE-SPECIFIC DEOXYRIBONUCLEASE PROTEIN SUBUNIT M AND R"/>
    <property type="match status" value="1"/>
</dbReference>
<keyword evidence="15" id="KW-1185">Reference proteome</keyword>
<dbReference type="GO" id="GO:0003677">
    <property type="term" value="F:DNA binding"/>
    <property type="evidence" value="ECO:0007669"/>
    <property type="project" value="UniProtKB-KW"/>
</dbReference>
<keyword evidence="10" id="KW-0238">DNA-binding</keyword>
<keyword evidence="8" id="KW-0378">Hydrolase</keyword>
<feature type="compositionally biased region" description="Basic and acidic residues" evidence="11">
    <location>
        <begin position="433"/>
        <end position="452"/>
    </location>
</feature>